<accession>A0A2H3BQQ9</accession>
<feature type="non-terminal residue" evidence="1">
    <location>
        <position position="61"/>
    </location>
</feature>
<feature type="non-terminal residue" evidence="1">
    <location>
        <position position="1"/>
    </location>
</feature>
<evidence type="ECO:0000313" key="1">
    <source>
        <dbReference type="EMBL" id="PBK66193.1"/>
    </source>
</evidence>
<protein>
    <submittedName>
        <fullName evidence="1">Uncharacterized protein</fullName>
    </submittedName>
</protein>
<gene>
    <name evidence="1" type="ORF">ARMSODRAFT_846538</name>
</gene>
<keyword evidence="2" id="KW-1185">Reference proteome</keyword>
<dbReference type="EMBL" id="KZ293442">
    <property type="protein sequence ID" value="PBK66193.1"/>
    <property type="molecule type" value="Genomic_DNA"/>
</dbReference>
<proteinExistence type="predicted"/>
<organism evidence="1 2">
    <name type="scientific">Armillaria solidipes</name>
    <dbReference type="NCBI Taxonomy" id="1076256"/>
    <lineage>
        <taxon>Eukaryota</taxon>
        <taxon>Fungi</taxon>
        <taxon>Dikarya</taxon>
        <taxon>Basidiomycota</taxon>
        <taxon>Agaricomycotina</taxon>
        <taxon>Agaricomycetes</taxon>
        <taxon>Agaricomycetidae</taxon>
        <taxon>Agaricales</taxon>
        <taxon>Marasmiineae</taxon>
        <taxon>Physalacriaceae</taxon>
        <taxon>Armillaria</taxon>
    </lineage>
</organism>
<dbReference type="Proteomes" id="UP000218334">
    <property type="component" value="Unassembled WGS sequence"/>
</dbReference>
<name>A0A2H3BQQ9_9AGAR</name>
<sequence length="61" mass="6587">NIVGQRMSTRARTLINSVSDQIDAIALKYCHARAVMVALKGEEGCGEFKALKADDIAAVHE</sequence>
<reference evidence="2" key="1">
    <citation type="journal article" date="2017" name="Nat. Ecol. Evol.">
        <title>Genome expansion and lineage-specific genetic innovations in the forest pathogenic fungi Armillaria.</title>
        <authorList>
            <person name="Sipos G."/>
            <person name="Prasanna A.N."/>
            <person name="Walter M.C."/>
            <person name="O'Connor E."/>
            <person name="Balint B."/>
            <person name="Krizsan K."/>
            <person name="Kiss B."/>
            <person name="Hess J."/>
            <person name="Varga T."/>
            <person name="Slot J."/>
            <person name="Riley R."/>
            <person name="Boka B."/>
            <person name="Rigling D."/>
            <person name="Barry K."/>
            <person name="Lee J."/>
            <person name="Mihaltcheva S."/>
            <person name="LaButti K."/>
            <person name="Lipzen A."/>
            <person name="Waldron R."/>
            <person name="Moloney N.M."/>
            <person name="Sperisen C."/>
            <person name="Kredics L."/>
            <person name="Vagvoelgyi C."/>
            <person name="Patrignani A."/>
            <person name="Fitzpatrick D."/>
            <person name="Nagy I."/>
            <person name="Doyle S."/>
            <person name="Anderson J.B."/>
            <person name="Grigoriev I.V."/>
            <person name="Gueldener U."/>
            <person name="Muensterkoetter M."/>
            <person name="Nagy L.G."/>
        </authorList>
    </citation>
    <scope>NUCLEOTIDE SEQUENCE [LARGE SCALE GENOMIC DNA]</scope>
    <source>
        <strain evidence="2">28-4</strain>
    </source>
</reference>
<evidence type="ECO:0000313" key="2">
    <source>
        <dbReference type="Proteomes" id="UP000218334"/>
    </source>
</evidence>
<dbReference type="AlphaFoldDB" id="A0A2H3BQQ9"/>